<reference evidence="1" key="1">
    <citation type="journal article" date="2021" name="Open Biol.">
        <title>Shared evolutionary footprints suggest mitochondrial oxidative damage underlies multiple complex I losses in fungi.</title>
        <authorList>
            <person name="Schikora-Tamarit M.A."/>
            <person name="Marcet-Houben M."/>
            <person name="Nosek J."/>
            <person name="Gabaldon T."/>
        </authorList>
    </citation>
    <scope>NUCLEOTIDE SEQUENCE</scope>
    <source>
        <strain evidence="1">CBS2887</strain>
    </source>
</reference>
<dbReference type="Proteomes" id="UP000774326">
    <property type="component" value="Unassembled WGS sequence"/>
</dbReference>
<comment type="caution">
    <text evidence="1">The sequence shown here is derived from an EMBL/GenBank/DDBJ whole genome shotgun (WGS) entry which is preliminary data.</text>
</comment>
<reference evidence="1" key="2">
    <citation type="submission" date="2021-01" db="EMBL/GenBank/DDBJ databases">
        <authorList>
            <person name="Schikora-Tamarit M.A."/>
        </authorList>
    </citation>
    <scope>NUCLEOTIDE SEQUENCE</scope>
    <source>
        <strain evidence="1">CBS2887</strain>
    </source>
</reference>
<gene>
    <name evidence="1" type="ORF">WICPIJ_005583</name>
</gene>
<name>A0A9P8Q3J5_WICPI</name>
<evidence type="ECO:0000313" key="1">
    <source>
        <dbReference type="EMBL" id="KAH3683426.1"/>
    </source>
</evidence>
<keyword evidence="2" id="KW-1185">Reference proteome</keyword>
<accession>A0A9P8Q3J5</accession>
<proteinExistence type="predicted"/>
<protein>
    <submittedName>
        <fullName evidence="1">Uncharacterized protein</fullName>
    </submittedName>
</protein>
<dbReference type="EMBL" id="JAEUBG010003130">
    <property type="protein sequence ID" value="KAH3683426.1"/>
    <property type="molecule type" value="Genomic_DNA"/>
</dbReference>
<evidence type="ECO:0000313" key="2">
    <source>
        <dbReference type="Proteomes" id="UP000774326"/>
    </source>
</evidence>
<organism evidence="1 2">
    <name type="scientific">Wickerhamomyces pijperi</name>
    <name type="common">Yeast</name>
    <name type="synonym">Pichia pijperi</name>
    <dbReference type="NCBI Taxonomy" id="599730"/>
    <lineage>
        <taxon>Eukaryota</taxon>
        <taxon>Fungi</taxon>
        <taxon>Dikarya</taxon>
        <taxon>Ascomycota</taxon>
        <taxon>Saccharomycotina</taxon>
        <taxon>Saccharomycetes</taxon>
        <taxon>Phaffomycetales</taxon>
        <taxon>Wickerhamomycetaceae</taxon>
        <taxon>Wickerhamomyces</taxon>
    </lineage>
</organism>
<dbReference type="AlphaFoldDB" id="A0A9P8Q3J5"/>
<sequence length="80" mass="9048">MLSVRKETLNPPTAVYKDVTTHSTMMAGRADLPVKVETTYCKEAISDTMKRNKVKSVQADKYNPVEVPNLWKTHSVRTNP</sequence>